<dbReference type="AlphaFoldDB" id="A0A7K3RZ57"/>
<reference evidence="2 3" key="1">
    <citation type="submission" date="2020-01" db="EMBL/GenBank/DDBJ databases">
        <title>Insect and environment-associated Actinomycetes.</title>
        <authorList>
            <person name="Currrie C."/>
            <person name="Chevrette M."/>
            <person name="Carlson C."/>
            <person name="Stubbendieck R."/>
            <person name="Wendt-Pienkowski E."/>
        </authorList>
    </citation>
    <scope>NUCLEOTIDE SEQUENCE [LARGE SCALE GENOMIC DNA]</scope>
    <source>
        <strain evidence="2 3">SID7590</strain>
    </source>
</reference>
<sequence length="108" mass="11654">MTTTQQYVALAAVLVALAGAGRVWWQLHRLRRVVRAERAAALLTDAAHERDLEAFRTRVARAVAEQRAAEDFAARATAGLAVMAAADAIVTAELARTTHHNPQEGDTP</sequence>
<dbReference type="EMBL" id="JAAGMP010000895">
    <property type="protein sequence ID" value="NEC20526.1"/>
    <property type="molecule type" value="Genomic_DNA"/>
</dbReference>
<dbReference type="Proteomes" id="UP000469670">
    <property type="component" value="Unassembled WGS sequence"/>
</dbReference>
<gene>
    <name evidence="2" type="ORF">G3I50_20080</name>
</gene>
<dbReference type="RefSeq" id="WP_164204289.1">
    <property type="nucleotide sequence ID" value="NZ_JAAGMP010000895.1"/>
</dbReference>
<keyword evidence="1" id="KW-1133">Transmembrane helix</keyword>
<proteinExistence type="predicted"/>
<evidence type="ECO:0000313" key="3">
    <source>
        <dbReference type="Proteomes" id="UP000469670"/>
    </source>
</evidence>
<evidence type="ECO:0000256" key="1">
    <source>
        <dbReference type="SAM" id="Phobius"/>
    </source>
</evidence>
<evidence type="ECO:0000313" key="2">
    <source>
        <dbReference type="EMBL" id="NEC20526.1"/>
    </source>
</evidence>
<protein>
    <submittedName>
        <fullName evidence="2">Uncharacterized protein</fullName>
    </submittedName>
</protein>
<organism evidence="2 3">
    <name type="scientific">Streptomyces parvus</name>
    <dbReference type="NCBI Taxonomy" id="66428"/>
    <lineage>
        <taxon>Bacteria</taxon>
        <taxon>Bacillati</taxon>
        <taxon>Actinomycetota</taxon>
        <taxon>Actinomycetes</taxon>
        <taxon>Kitasatosporales</taxon>
        <taxon>Streptomycetaceae</taxon>
        <taxon>Streptomyces</taxon>
    </lineage>
</organism>
<name>A0A7K3RZ57_9ACTN</name>
<feature type="transmembrane region" description="Helical" evidence="1">
    <location>
        <begin position="6"/>
        <end position="25"/>
    </location>
</feature>
<keyword evidence="1" id="KW-0812">Transmembrane</keyword>
<keyword evidence="1" id="KW-0472">Membrane</keyword>
<comment type="caution">
    <text evidence="2">The sequence shown here is derived from an EMBL/GenBank/DDBJ whole genome shotgun (WGS) entry which is preliminary data.</text>
</comment>
<accession>A0A7K3RZ57</accession>